<comment type="function">
    <text evidence="5 6 7">Associates with the EF-Tu.GDP complex and induces the exchange of GDP to GTP. It remains bound to the aminoacyl-tRNA.EF-Tu.GTP complex up to the GTP hydrolysis stage on the ribosome.</text>
</comment>
<evidence type="ECO:0000256" key="5">
    <source>
        <dbReference type="ARBA" id="ARBA00025453"/>
    </source>
</evidence>
<organism evidence="10 11">
    <name type="scientific">Mesomycoplasma molare</name>
    <dbReference type="NCBI Taxonomy" id="171288"/>
    <lineage>
        <taxon>Bacteria</taxon>
        <taxon>Bacillati</taxon>
        <taxon>Mycoplasmatota</taxon>
        <taxon>Mycoplasmoidales</taxon>
        <taxon>Metamycoplasmataceae</taxon>
        <taxon>Mesomycoplasma</taxon>
    </lineage>
</organism>
<evidence type="ECO:0000256" key="4">
    <source>
        <dbReference type="ARBA" id="ARBA00022917"/>
    </source>
</evidence>
<dbReference type="InterPro" id="IPR009060">
    <property type="entry name" value="UBA-like_sf"/>
</dbReference>
<dbReference type="EMBL" id="CP103423">
    <property type="protein sequence ID" value="UWD33910.1"/>
    <property type="molecule type" value="Genomic_DNA"/>
</dbReference>
<dbReference type="InterPro" id="IPR036402">
    <property type="entry name" value="EF-Ts_dimer_sf"/>
</dbReference>
<name>A0ABY5TUI4_9BACT</name>
<evidence type="ECO:0000313" key="11">
    <source>
        <dbReference type="Proteomes" id="UP001058364"/>
    </source>
</evidence>
<feature type="region of interest" description="Involved in Mg(2+) ion dislocation from EF-Tu" evidence="6">
    <location>
        <begin position="81"/>
        <end position="84"/>
    </location>
</feature>
<dbReference type="Pfam" id="PF00889">
    <property type="entry name" value="EF_TS"/>
    <property type="match status" value="1"/>
</dbReference>
<dbReference type="SUPFAM" id="SSF54713">
    <property type="entry name" value="Elongation factor Ts (EF-Ts), dimerisation domain"/>
    <property type="match status" value="2"/>
</dbReference>
<evidence type="ECO:0000259" key="9">
    <source>
        <dbReference type="Pfam" id="PF00889"/>
    </source>
</evidence>
<dbReference type="PANTHER" id="PTHR11741:SF0">
    <property type="entry name" value="ELONGATION FACTOR TS, MITOCHONDRIAL"/>
    <property type="match status" value="1"/>
</dbReference>
<accession>A0ABY5TUI4</accession>
<keyword evidence="6" id="KW-0963">Cytoplasm</keyword>
<comment type="subcellular location">
    <subcellularLocation>
        <location evidence="6 8">Cytoplasm</location>
    </subcellularLocation>
</comment>
<dbReference type="PROSITE" id="PS01127">
    <property type="entry name" value="EF_TS_2"/>
    <property type="match status" value="1"/>
</dbReference>
<sequence>MENINKTALIKELRERTDAPMVDCKKALESSEWNVEKAIVWLQENGKAKAAKKAGRIAAEGLVSAAKNEKYAVIFEVNSETDFVAQNKQFIDLVNKIGNILLNNTFSNSEEALNLKDESGKSIDDLCVDATATIGEKIAFRRAEKIEIKETQKAGTYVHTNGRVASIVLVNGDSEEAAKNVSMQVAALNPEYTLVSEVPASVVNKLKEEFAKEIESDAKFASKPEKIKQSMIEGKLNKELSKNVLELQDFVMDSAFKVNTYLQSKKSELVKSLRFEVGEGIEKQETDFAAEVAAQVAEARKNN</sequence>
<evidence type="ECO:0000256" key="1">
    <source>
        <dbReference type="ARBA" id="ARBA00005532"/>
    </source>
</evidence>
<keyword evidence="3 6" id="KW-0251">Elongation factor</keyword>
<dbReference type="Proteomes" id="UP001058364">
    <property type="component" value="Chromosome"/>
</dbReference>
<dbReference type="PANTHER" id="PTHR11741">
    <property type="entry name" value="ELONGATION FACTOR TS"/>
    <property type="match status" value="1"/>
</dbReference>
<keyword evidence="11" id="KW-1185">Reference proteome</keyword>
<dbReference type="RefSeq" id="WP_027123485.1">
    <property type="nucleotide sequence ID" value="NZ_CP103423.1"/>
</dbReference>
<evidence type="ECO:0000256" key="2">
    <source>
        <dbReference type="ARBA" id="ARBA00016956"/>
    </source>
</evidence>
<dbReference type="InterPro" id="IPR014039">
    <property type="entry name" value="Transl_elong_EFTs/EF1B_dimer"/>
</dbReference>
<dbReference type="InterPro" id="IPR001816">
    <property type="entry name" value="Transl_elong_EFTs/EF1B"/>
</dbReference>
<reference evidence="10" key="1">
    <citation type="submission" date="2022-08" db="EMBL/GenBank/DDBJ databases">
        <title>Complete genome sequence of Mycoplasma molare type strain H 542.</title>
        <authorList>
            <person name="Spergser J."/>
        </authorList>
    </citation>
    <scope>NUCLEOTIDE SEQUENCE</scope>
    <source>
        <strain evidence="10">H 542</strain>
    </source>
</reference>
<dbReference type="NCBIfam" id="TIGR00116">
    <property type="entry name" value="tsf"/>
    <property type="match status" value="1"/>
</dbReference>
<dbReference type="HAMAP" id="MF_00050">
    <property type="entry name" value="EF_Ts"/>
    <property type="match status" value="1"/>
</dbReference>
<protein>
    <recommendedName>
        <fullName evidence="2 6">Elongation factor Ts</fullName>
        <shortName evidence="6">EF-Ts</shortName>
    </recommendedName>
</protein>
<dbReference type="Gene3D" id="3.30.479.20">
    <property type="entry name" value="Elongation factor Ts, dimerisation domain"/>
    <property type="match status" value="2"/>
</dbReference>
<comment type="similarity">
    <text evidence="1 6 7">Belongs to the EF-Ts family.</text>
</comment>
<evidence type="ECO:0000256" key="7">
    <source>
        <dbReference type="RuleBase" id="RU000642"/>
    </source>
</evidence>
<evidence type="ECO:0000256" key="8">
    <source>
        <dbReference type="RuleBase" id="RU000643"/>
    </source>
</evidence>
<dbReference type="Gene3D" id="1.10.286.20">
    <property type="match status" value="1"/>
</dbReference>
<evidence type="ECO:0000313" key="10">
    <source>
        <dbReference type="EMBL" id="UWD33910.1"/>
    </source>
</evidence>
<gene>
    <name evidence="6 10" type="primary">tsf</name>
    <name evidence="10" type="ORF">NX772_02250</name>
</gene>
<dbReference type="Gene3D" id="1.10.8.10">
    <property type="entry name" value="DNA helicase RuvA subunit, C-terminal domain"/>
    <property type="match status" value="1"/>
</dbReference>
<dbReference type="GO" id="GO:0003746">
    <property type="term" value="F:translation elongation factor activity"/>
    <property type="evidence" value="ECO:0007669"/>
    <property type="project" value="UniProtKB-KW"/>
</dbReference>
<feature type="domain" description="Translation elongation factor EFTs/EF1B dimerisation" evidence="9">
    <location>
        <begin position="72"/>
        <end position="279"/>
    </location>
</feature>
<dbReference type="InterPro" id="IPR018101">
    <property type="entry name" value="Transl_elong_Ts_CS"/>
</dbReference>
<evidence type="ECO:0000256" key="6">
    <source>
        <dbReference type="HAMAP-Rule" id="MF_00050"/>
    </source>
</evidence>
<proteinExistence type="inferred from homology"/>
<dbReference type="CDD" id="cd14275">
    <property type="entry name" value="UBA_EF-Ts"/>
    <property type="match status" value="1"/>
</dbReference>
<evidence type="ECO:0000256" key="3">
    <source>
        <dbReference type="ARBA" id="ARBA00022768"/>
    </source>
</evidence>
<keyword evidence="4 6" id="KW-0648">Protein biosynthesis</keyword>
<dbReference type="SUPFAM" id="SSF46934">
    <property type="entry name" value="UBA-like"/>
    <property type="match status" value="1"/>
</dbReference>